<dbReference type="InterPro" id="IPR003610">
    <property type="entry name" value="CBM5/12"/>
</dbReference>
<dbReference type="SMART" id="SM00060">
    <property type="entry name" value="FN3"/>
    <property type="match status" value="2"/>
</dbReference>
<dbReference type="CDD" id="cd00063">
    <property type="entry name" value="FN3"/>
    <property type="match status" value="2"/>
</dbReference>
<dbReference type="CDD" id="cd12215">
    <property type="entry name" value="ChiC_BD"/>
    <property type="match status" value="2"/>
</dbReference>
<keyword evidence="5" id="KW-0119">Carbohydrate metabolism</keyword>
<dbReference type="GO" id="GO:0000272">
    <property type="term" value="P:polysaccharide catabolic process"/>
    <property type="evidence" value="ECO:0007669"/>
    <property type="project" value="UniProtKB-KW"/>
</dbReference>
<dbReference type="Pfam" id="PF16403">
    <property type="entry name" value="Bact_surface_Ig-like"/>
    <property type="match status" value="2"/>
</dbReference>
<dbReference type="Gene3D" id="2.10.10.20">
    <property type="entry name" value="Carbohydrate-binding module superfamily 5/12"/>
    <property type="match status" value="2"/>
</dbReference>
<evidence type="ECO:0000256" key="6">
    <source>
        <dbReference type="ARBA" id="ARBA00023326"/>
    </source>
</evidence>
<keyword evidence="3" id="KW-0378">Hydrolase</keyword>
<dbReference type="InterPro" id="IPR011583">
    <property type="entry name" value="Chitinase_II/V-like_cat"/>
</dbReference>
<dbReference type="SUPFAM" id="SSF54556">
    <property type="entry name" value="Chitinase insertion domain"/>
    <property type="match status" value="1"/>
</dbReference>
<feature type="compositionally biased region" description="Basic and acidic residues" evidence="7">
    <location>
        <begin position="197"/>
        <end position="207"/>
    </location>
</feature>
<dbReference type="PROSITE" id="PS51910">
    <property type="entry name" value="GH18_2"/>
    <property type="match status" value="2"/>
</dbReference>
<dbReference type="InterPro" id="IPR029070">
    <property type="entry name" value="Chitinase_insertion_sf"/>
</dbReference>
<dbReference type="PANTHER" id="PTHR11177:SF317">
    <property type="entry name" value="CHITINASE 12-RELATED"/>
    <property type="match status" value="1"/>
</dbReference>
<keyword evidence="6" id="KW-0624">Polysaccharide degradation</keyword>
<dbReference type="CDD" id="cd20174">
    <property type="entry name" value="GH18_LinChi78-like_UFR"/>
    <property type="match status" value="1"/>
</dbReference>
<dbReference type="GO" id="GO:0006032">
    <property type="term" value="P:chitin catabolic process"/>
    <property type="evidence" value="ECO:0007669"/>
    <property type="project" value="UniProtKB-KW"/>
</dbReference>
<dbReference type="Pfam" id="PF02839">
    <property type="entry name" value="CBM_5_12"/>
    <property type="match status" value="2"/>
</dbReference>
<organism evidence="11 12">
    <name type="scientific">Enterococcus rivorum</name>
    <dbReference type="NCBI Taxonomy" id="762845"/>
    <lineage>
        <taxon>Bacteria</taxon>
        <taxon>Bacillati</taxon>
        <taxon>Bacillota</taxon>
        <taxon>Bacilli</taxon>
        <taxon>Lactobacillales</taxon>
        <taxon>Enterococcaceae</taxon>
        <taxon>Enterococcus</taxon>
    </lineage>
</organism>
<comment type="catalytic activity">
    <reaction evidence="1">
        <text>Random endo-hydrolysis of N-acetyl-beta-D-glucosaminide (1-&gt;4)-beta-linkages in chitin and chitodextrins.</text>
        <dbReference type="EC" id="3.2.1.14"/>
    </reaction>
</comment>
<sequence length="1410" mass="153512">MKKVSIKRVRVATSLSMAAVMASSTFATAAMGIATLTPTEAHAEEPVSPKAEQVPYRNVMYYGDWSIWGGQNNFYPSNLDASLYTHLNYAFLAMDANGELILTDKDAAFGAPVGNADIGWDTALSGLIPAFTALKSKNRNLKVGISLGGWSKSANFSVIAANPEKRKNYIDNVLEFIKYTGMDFVDVDWEYPNSPRQPDKVDNKNDEGTPNATPADTDNFITLMSEFRTALDKQGAELDKYYELTCALPGTIGQLEKGIDVERLFEIIDFGNMMTYDMNGAFSEKSAHHTALYAHPDAPNDYSVETVVNYLRSKNVPANKIVIGAAMYTRGWNTVEKGDNPNLPGLFQKAALNSKDADHSPSRGASNELPLNLGDGGRAGGVWSYRNLDQLKRKVPDLKEYWDDVSKAPYLYSESTKQVYTFDNAKSIQHKTEYVKQNQLGGVISWMASNDKDSTGSGKRNELSTAIKKGLYGDQKVPETVTIDKSKLNVEFKAGKVKTDSGKDGYGINVTNRERLVSSNVALGAASRYYFTVKKPTFVITMKDGSTLERGDYKAGEVTAKDGKTYVNVATQYDSRFISPGAKIDFKLAAKNGAEVDPSKIEKVEMVQYFDKNTVLASQTILGNTTPEVSVPVISGVQDRTITVGDAFDPKAGVSASDKIDGDLTSKLSIVGNVETNKAGVYTLTYSVTNSSNKVATATRKITVKEKEKPTTPPTFSGISNKTINVGDAFDKMAGITAKDAAGKDITNKISVTGNVNTNQAGSYELTYSVTDDNGLKAEQKRTITVIKTETTPDFGVGKGIQWPNKVVAPYVDMVAYVSSGGNNGAPDLKKMFKESGTKFFNLGFMQAVEVKNGKLEWGWGGHRALSEAGNDKWQYEGIKKSIREIRAEGGDVTLSFGGLNSGAFWEKTQDVAILEKAYTEVVEGYGVTRIDLDVEAGAMDYNHNKANAKAIKRLQDKTGVEVTLTLPVMPSGLISSGLNVLKAYLEEGVDLKLVNIMTMVYGSSVPDYAQGSIEAVDNTMKQVKDHYKNYAKTTLTTEQAYAKIGTTPSVGFEGAAHPYFSKEMMTKVVDHARSKKIGMVSFWSMNRDAQIDNGQGQVKNKYEFSNVANKFIEDSTEPQPEKPSTPKDVAVGNITKDSANVTWEASQSTVGIKEYQLTVTGGGKTLTFTTDKTTQRISGLTAGTNYSVKVVAVDKKDQSSEAGEASFTTAKEIGKPSAVKELKVTDISNTTATIQWAAATSPIGIKKYQVSVKESGTTQAKESETVGTTIKLTSLKENTSYTVTVKAVDNENQVSTPVTVAFTTTKETGSTIPEWSATKIYVAKDRVMYKGKEYIANHWTQGNHPDQSGAYGPWRLANPELSEPSISEWSASKIYVAGDKVTYKGNQYKAKWWTKGNVPDAIGSPWQKL</sequence>
<dbReference type="InterPro" id="IPR032179">
    <property type="entry name" value="Cry22Aa_Ig-like"/>
</dbReference>
<evidence type="ECO:0000259" key="10">
    <source>
        <dbReference type="PROSITE" id="PS51910"/>
    </source>
</evidence>
<comment type="caution">
    <text evidence="11">The sequence shown here is derived from an EMBL/GenBank/DDBJ whole genome shotgun (WGS) entry which is preliminary data.</text>
</comment>
<dbReference type="InterPro" id="IPR001223">
    <property type="entry name" value="Glyco_hydro18_cat"/>
</dbReference>
<dbReference type="GO" id="GO:0008061">
    <property type="term" value="F:chitin binding"/>
    <property type="evidence" value="ECO:0007669"/>
    <property type="project" value="InterPro"/>
</dbReference>
<dbReference type="InterPro" id="IPR050314">
    <property type="entry name" value="Glycosyl_Hydrlase_18"/>
</dbReference>
<dbReference type="RefSeq" id="WP_069697023.1">
    <property type="nucleotide sequence ID" value="NZ_JAGGMA010000003.1"/>
</dbReference>
<evidence type="ECO:0000256" key="1">
    <source>
        <dbReference type="ARBA" id="ARBA00000822"/>
    </source>
</evidence>
<evidence type="ECO:0000256" key="4">
    <source>
        <dbReference type="ARBA" id="ARBA00023024"/>
    </source>
</evidence>
<feature type="domain" description="GH18" evidence="10">
    <location>
        <begin position="56"/>
        <end position="474"/>
    </location>
</feature>
<dbReference type="Gene3D" id="3.10.50.10">
    <property type="match status" value="1"/>
</dbReference>
<evidence type="ECO:0000256" key="3">
    <source>
        <dbReference type="ARBA" id="ARBA00022801"/>
    </source>
</evidence>
<dbReference type="EMBL" id="MIEK01000001">
    <property type="protein sequence ID" value="OEH84012.1"/>
    <property type="molecule type" value="Genomic_DNA"/>
</dbReference>
<feature type="domain" description="Fibronectin type-III" evidence="9">
    <location>
        <begin position="1126"/>
        <end position="1213"/>
    </location>
</feature>
<dbReference type="InterPro" id="IPR036116">
    <property type="entry name" value="FN3_sf"/>
</dbReference>
<dbReference type="SUPFAM" id="SSF51055">
    <property type="entry name" value="Carbohydrate binding domain"/>
    <property type="match status" value="2"/>
</dbReference>
<dbReference type="SUPFAM" id="SSF49265">
    <property type="entry name" value="Fibronectin type III"/>
    <property type="match status" value="1"/>
</dbReference>
<gene>
    <name evidence="11" type="ORF">BCR26_00645</name>
</gene>
<dbReference type="Proteomes" id="UP000095256">
    <property type="component" value="Unassembled WGS sequence"/>
</dbReference>
<evidence type="ECO:0000259" key="9">
    <source>
        <dbReference type="PROSITE" id="PS50853"/>
    </source>
</evidence>
<dbReference type="SMART" id="SM00636">
    <property type="entry name" value="Glyco_18"/>
    <property type="match status" value="1"/>
</dbReference>
<dbReference type="InterPro" id="IPR003961">
    <property type="entry name" value="FN3_dom"/>
</dbReference>
<feature type="signal peptide" evidence="8">
    <location>
        <begin position="1"/>
        <end position="29"/>
    </location>
</feature>
<reference evidence="11 12" key="1">
    <citation type="submission" date="2016-09" db="EMBL/GenBank/DDBJ databases">
        <authorList>
            <person name="Capua I."/>
            <person name="De Benedictis P."/>
            <person name="Joannis T."/>
            <person name="Lombin L.H."/>
            <person name="Cattoli G."/>
        </authorList>
    </citation>
    <scope>NUCLEOTIDE SEQUENCE [LARGE SCALE GENOMIC DNA]</scope>
    <source>
        <strain evidence="11 12">LMG 25899</strain>
    </source>
</reference>
<feature type="region of interest" description="Disordered" evidence="7">
    <location>
        <begin position="193"/>
        <end position="215"/>
    </location>
</feature>
<accession>A0A1E5L1J2</accession>
<keyword evidence="12" id="KW-1185">Reference proteome</keyword>
<dbReference type="SUPFAM" id="SSF51445">
    <property type="entry name" value="(Trans)glycosidases"/>
    <property type="match status" value="2"/>
</dbReference>
<dbReference type="Gene3D" id="3.20.20.80">
    <property type="entry name" value="Glycosidases"/>
    <property type="match status" value="2"/>
</dbReference>
<dbReference type="PROSITE" id="PS50853">
    <property type="entry name" value="FN3"/>
    <property type="match status" value="2"/>
</dbReference>
<evidence type="ECO:0000313" key="12">
    <source>
        <dbReference type="Proteomes" id="UP000095256"/>
    </source>
</evidence>
<evidence type="ECO:0000256" key="5">
    <source>
        <dbReference type="ARBA" id="ARBA00023277"/>
    </source>
</evidence>
<dbReference type="GO" id="GO:0008843">
    <property type="term" value="F:endochitinase activity"/>
    <property type="evidence" value="ECO:0007669"/>
    <property type="project" value="UniProtKB-EC"/>
</dbReference>
<dbReference type="CDD" id="cd06548">
    <property type="entry name" value="GH18_chitinase"/>
    <property type="match status" value="1"/>
</dbReference>
<dbReference type="EC" id="3.2.1.14" evidence="2"/>
<evidence type="ECO:0000256" key="8">
    <source>
        <dbReference type="SAM" id="SignalP"/>
    </source>
</evidence>
<dbReference type="GO" id="GO:0005576">
    <property type="term" value="C:extracellular region"/>
    <property type="evidence" value="ECO:0007669"/>
    <property type="project" value="InterPro"/>
</dbReference>
<feature type="domain" description="GH18" evidence="10">
    <location>
        <begin position="812"/>
        <end position="1116"/>
    </location>
</feature>
<dbReference type="InterPro" id="IPR017853">
    <property type="entry name" value="GH"/>
</dbReference>
<evidence type="ECO:0000256" key="7">
    <source>
        <dbReference type="SAM" id="MobiDB-lite"/>
    </source>
</evidence>
<keyword evidence="4" id="KW-0146">Chitin degradation</keyword>
<evidence type="ECO:0000313" key="11">
    <source>
        <dbReference type="EMBL" id="OEH84012.1"/>
    </source>
</evidence>
<dbReference type="Pfam" id="PF00041">
    <property type="entry name" value="fn3"/>
    <property type="match status" value="2"/>
</dbReference>
<keyword evidence="8" id="KW-0732">Signal</keyword>
<evidence type="ECO:0000256" key="2">
    <source>
        <dbReference type="ARBA" id="ARBA00012729"/>
    </source>
</evidence>
<dbReference type="SMART" id="SM00495">
    <property type="entry name" value="ChtBD3"/>
    <property type="match status" value="2"/>
</dbReference>
<dbReference type="STRING" id="762845.BCR26_00645"/>
<dbReference type="GO" id="GO:0030246">
    <property type="term" value="F:carbohydrate binding"/>
    <property type="evidence" value="ECO:0007669"/>
    <property type="project" value="InterPro"/>
</dbReference>
<dbReference type="Gene3D" id="2.60.40.10">
    <property type="entry name" value="Immunoglobulins"/>
    <property type="match status" value="4"/>
</dbReference>
<dbReference type="Pfam" id="PF00704">
    <property type="entry name" value="Glyco_hydro_18"/>
    <property type="match status" value="1"/>
</dbReference>
<proteinExistence type="predicted"/>
<dbReference type="InterPro" id="IPR036573">
    <property type="entry name" value="CBM_sf_5/12"/>
</dbReference>
<protein>
    <recommendedName>
        <fullName evidence="2">chitinase</fullName>
        <ecNumber evidence="2">3.2.1.14</ecNumber>
    </recommendedName>
</protein>
<feature type="domain" description="Fibronectin type-III" evidence="9">
    <location>
        <begin position="1219"/>
        <end position="1309"/>
    </location>
</feature>
<dbReference type="InterPro" id="IPR013783">
    <property type="entry name" value="Ig-like_fold"/>
</dbReference>
<feature type="chain" id="PRO_5039046996" description="chitinase" evidence="8">
    <location>
        <begin position="30"/>
        <end position="1410"/>
    </location>
</feature>
<dbReference type="PANTHER" id="PTHR11177">
    <property type="entry name" value="CHITINASE"/>
    <property type="match status" value="1"/>
</dbReference>
<name>A0A1E5L1J2_9ENTE</name>